<feature type="binding site" evidence="3">
    <location>
        <position position="55"/>
    </location>
    <ligand>
        <name>Cu cation</name>
        <dbReference type="ChEBI" id="CHEBI:23378"/>
    </ligand>
</feature>
<comment type="similarity">
    <text evidence="1">Belongs to the SCO1/2 family.</text>
</comment>
<evidence type="ECO:0000313" key="6">
    <source>
        <dbReference type="EMBL" id="CBA29902.1"/>
    </source>
</evidence>
<feature type="domain" description="Thioredoxin" evidence="5">
    <location>
        <begin position="1"/>
        <end position="175"/>
    </location>
</feature>
<dbReference type="InterPro" id="IPR003782">
    <property type="entry name" value="SCO1/SenC"/>
</dbReference>
<dbReference type="FunFam" id="3.40.30.10:FF:000013">
    <property type="entry name" value="Blast:Protein SCO1 homolog, mitochondrial"/>
    <property type="match status" value="1"/>
</dbReference>
<feature type="disulfide bond" description="Redox-active" evidence="4">
    <location>
        <begin position="51"/>
        <end position="55"/>
    </location>
</feature>
<keyword evidence="2 3" id="KW-0186">Copper</keyword>
<keyword evidence="4" id="KW-1015">Disulfide bond</keyword>
<reference evidence="6" key="1">
    <citation type="journal article" date="2010" name="Nature">
        <title>The dynamic genome of Hydra.</title>
        <authorList>
            <person name="Chapman J.A."/>
            <person name="Kirkness E.F."/>
            <person name="Simakov O."/>
            <person name="Hampson S.E."/>
            <person name="Mitros T."/>
            <person name="Weinmaier T."/>
            <person name="Rattei T."/>
            <person name="Balasubramanian P.G."/>
            <person name="Borman J."/>
            <person name="Busam D."/>
            <person name="Disbennett K."/>
            <person name="Pfannkoch C."/>
            <person name="Sumin N."/>
            <person name="Sutton G."/>
            <person name="Viswanathan L."/>
            <person name="Walenz B."/>
            <person name="Goodstein D.M."/>
            <person name="Hellsten U."/>
            <person name="Kawashima T."/>
            <person name="Prochnik S.E."/>
            <person name="Putnam N.H."/>
            <person name="Shu S."/>
            <person name="Blumberg B."/>
            <person name="Dana C.E."/>
            <person name="Gee L."/>
            <person name="Kibler D.F."/>
            <person name="Law L."/>
            <person name="Lindgens D."/>
            <person name="Martinez D.E."/>
            <person name="Peng J."/>
            <person name="Wigge P.A."/>
            <person name="Bertulat B."/>
            <person name="Guder C."/>
            <person name="Nakamura Y."/>
            <person name="Ozbek S."/>
            <person name="Watanabe H."/>
            <person name="Khalturin K."/>
            <person name="Hemmrich G."/>
            <person name="Franke A."/>
            <person name="Augustin R."/>
            <person name="Fraune S."/>
            <person name="Hayakawa E."/>
            <person name="Hayakawa S."/>
            <person name="Hirose M."/>
            <person name="Hwang J."/>
            <person name="Ikeo K."/>
            <person name="Nishimiya-Fujisawa C."/>
            <person name="Ogura A."/>
            <person name="Takahashi T."/>
            <person name="Steinmetz P.R."/>
            <person name="Zhang X."/>
            <person name="Aufschnaiter R."/>
            <person name="Eder M.K."/>
            <person name="Gorny A.K."/>
            <person name="Salvenmoser W."/>
            <person name="Heimberg A.M."/>
            <person name="Wheeler B.M."/>
            <person name="Peterson K.J."/>
            <person name="Boettger A."/>
            <person name="Tischler P."/>
            <person name="Wolf A."/>
            <person name="Gojobori T."/>
            <person name="Remington K.A."/>
            <person name="Strausberg R.L."/>
            <person name="Venter J."/>
            <person name="Technau U."/>
            <person name="Hobmayer B."/>
            <person name="Bosch T.C."/>
            <person name="Holstein T.W."/>
            <person name="Fujisawa T."/>
            <person name="Bode H.R."/>
            <person name="David C.N."/>
            <person name="Rokhsar D.S."/>
            <person name="Steele R.E."/>
        </authorList>
    </citation>
    <scope>NUCLEOTIDE SEQUENCE</scope>
</reference>
<evidence type="ECO:0000256" key="3">
    <source>
        <dbReference type="PIRSR" id="PIRSR603782-1"/>
    </source>
</evidence>
<dbReference type="AlphaFoldDB" id="C9YBE7"/>
<dbReference type="PANTHER" id="PTHR12151:SF25">
    <property type="entry name" value="LINALOOL DEHYDRATASE_ISOMERASE DOMAIN-CONTAINING PROTEIN"/>
    <property type="match status" value="1"/>
</dbReference>
<dbReference type="GO" id="GO:0046872">
    <property type="term" value="F:metal ion binding"/>
    <property type="evidence" value="ECO:0007669"/>
    <property type="project" value="UniProtKB-KW"/>
</dbReference>
<dbReference type="PROSITE" id="PS51352">
    <property type="entry name" value="THIOREDOXIN_2"/>
    <property type="match status" value="1"/>
</dbReference>
<dbReference type="EMBL" id="FN543104">
    <property type="protein sequence ID" value="CBA29902.1"/>
    <property type="molecule type" value="Genomic_DNA"/>
</dbReference>
<dbReference type="InterPro" id="IPR036249">
    <property type="entry name" value="Thioredoxin-like_sf"/>
</dbReference>
<name>C9YBE7_CURXX</name>
<dbReference type="CDD" id="cd02968">
    <property type="entry name" value="SCO"/>
    <property type="match status" value="1"/>
</dbReference>
<dbReference type="Pfam" id="PF02630">
    <property type="entry name" value="SCO1-SenC"/>
    <property type="match status" value="1"/>
</dbReference>
<evidence type="ECO:0000256" key="2">
    <source>
        <dbReference type="ARBA" id="ARBA00023008"/>
    </source>
</evidence>
<feature type="binding site" evidence="3">
    <location>
        <position position="51"/>
    </location>
    <ligand>
        <name>Cu cation</name>
        <dbReference type="ChEBI" id="CHEBI:23378"/>
    </ligand>
</feature>
<feature type="binding site" evidence="3">
    <location>
        <position position="140"/>
    </location>
    <ligand>
        <name>Cu cation</name>
        <dbReference type="ChEBI" id="CHEBI:23378"/>
    </ligand>
</feature>
<sequence length="177" mass="19831">MLTPAPKFDSTDITGADYAKDFQLKDHGGNMRSLADFRDKIVVIFFGFTQCPDVCPTSMSTMSGVKELLGDLGNRLQVLFITVDPERDTPRLLSEYMRNFDPTFLALRPEPAQLQGLADSFKVYYRKVPGKTPTSYTMDHSAGKYIFDTTGKVRLFSSYGTEAKVIASDIKKLLAYK</sequence>
<dbReference type="InterPro" id="IPR013766">
    <property type="entry name" value="Thioredoxin_domain"/>
</dbReference>
<proteinExistence type="inferred from homology"/>
<dbReference type="Gene3D" id="3.40.30.10">
    <property type="entry name" value="Glutaredoxin"/>
    <property type="match status" value="1"/>
</dbReference>
<keyword evidence="3" id="KW-0479">Metal-binding</keyword>
<accession>C9YBE7</accession>
<evidence type="ECO:0000259" key="5">
    <source>
        <dbReference type="PROSITE" id="PS51352"/>
    </source>
</evidence>
<gene>
    <name evidence="6" type="ORF">Csp_A14480</name>
</gene>
<evidence type="ECO:0000256" key="1">
    <source>
        <dbReference type="ARBA" id="ARBA00010996"/>
    </source>
</evidence>
<dbReference type="PANTHER" id="PTHR12151">
    <property type="entry name" value="ELECTRON TRANSPORT PROTIN SCO1/SENC FAMILY MEMBER"/>
    <property type="match status" value="1"/>
</dbReference>
<dbReference type="SUPFAM" id="SSF52833">
    <property type="entry name" value="Thioredoxin-like"/>
    <property type="match status" value="1"/>
</dbReference>
<evidence type="ECO:0000256" key="4">
    <source>
        <dbReference type="PIRSR" id="PIRSR603782-2"/>
    </source>
</evidence>
<protein>
    <recommendedName>
        <fullName evidence="5">Thioredoxin domain-containing protein</fullName>
    </recommendedName>
</protein>
<organism evidence="6">
    <name type="scientific">Curvibacter symbiont subsp. Hydra magnipapillata</name>
    <dbReference type="NCBI Taxonomy" id="667019"/>
    <lineage>
        <taxon>Bacteria</taxon>
        <taxon>Pseudomonadati</taxon>
        <taxon>Pseudomonadota</taxon>
        <taxon>Betaproteobacteria</taxon>
        <taxon>Burkholderiales</taxon>
        <taxon>Comamonadaceae</taxon>
        <taxon>Curvibacter</taxon>
    </lineage>
</organism>